<feature type="domain" description="Flavin reductase like" evidence="2">
    <location>
        <begin position="1"/>
        <end position="139"/>
    </location>
</feature>
<dbReference type="Proteomes" id="UP001597114">
    <property type="component" value="Unassembled WGS sequence"/>
</dbReference>
<protein>
    <submittedName>
        <fullName evidence="3">Flavin reductase family protein</fullName>
        <ecNumber evidence="3">1.-.-.-</ecNumber>
    </submittedName>
</protein>
<dbReference type="PANTHER" id="PTHR30466:SF1">
    <property type="entry name" value="FMN REDUCTASE (NADH) RUTF"/>
    <property type="match status" value="1"/>
</dbReference>
<dbReference type="RefSeq" id="WP_379659415.1">
    <property type="nucleotide sequence ID" value="NZ_JBHUCO010000064.1"/>
</dbReference>
<evidence type="ECO:0000259" key="2">
    <source>
        <dbReference type="SMART" id="SM00903"/>
    </source>
</evidence>
<keyword evidence="1 3" id="KW-0560">Oxidoreductase</keyword>
<dbReference type="Pfam" id="PF01613">
    <property type="entry name" value="Flavin_Reduct"/>
    <property type="match status" value="1"/>
</dbReference>
<dbReference type="SUPFAM" id="SSF50475">
    <property type="entry name" value="FMN-binding split barrel"/>
    <property type="match status" value="1"/>
</dbReference>
<dbReference type="InterPro" id="IPR002563">
    <property type="entry name" value="Flavin_Rdtase-like_dom"/>
</dbReference>
<dbReference type="EC" id="1.-.-.-" evidence="3"/>
<evidence type="ECO:0000313" key="4">
    <source>
        <dbReference type="Proteomes" id="UP001597114"/>
    </source>
</evidence>
<reference evidence="4" key="1">
    <citation type="journal article" date="2019" name="Int. J. Syst. Evol. Microbiol.">
        <title>The Global Catalogue of Microorganisms (GCM) 10K type strain sequencing project: providing services to taxonomists for standard genome sequencing and annotation.</title>
        <authorList>
            <consortium name="The Broad Institute Genomics Platform"/>
            <consortium name="The Broad Institute Genome Sequencing Center for Infectious Disease"/>
            <person name="Wu L."/>
            <person name="Ma J."/>
        </authorList>
    </citation>
    <scope>NUCLEOTIDE SEQUENCE [LARGE SCALE GENOMIC DNA]</scope>
    <source>
        <strain evidence="4">CCM 7043</strain>
    </source>
</reference>
<gene>
    <name evidence="3" type="ORF">ACFSJD_38490</name>
</gene>
<accession>A0ABW4FAP8</accession>
<sequence>MATPVTVMTALERGTPHGTTVGAFASLSMEPPMVMACLDRRSDLLARVRRTGRFGVNVLGSSHSELAARFAQKGAEKFLGVDWEVDSEVPRLVGASGWLACDVAGLVEGGDHVIVIGAVLAVDKAHVEPLTYHMRSFGTHAPLAGSV</sequence>
<comment type="caution">
    <text evidence="3">The sequence shown here is derived from an EMBL/GenBank/DDBJ whole genome shotgun (WGS) entry which is preliminary data.</text>
</comment>
<dbReference type="PANTHER" id="PTHR30466">
    <property type="entry name" value="FLAVIN REDUCTASE"/>
    <property type="match status" value="1"/>
</dbReference>
<evidence type="ECO:0000313" key="3">
    <source>
        <dbReference type="EMBL" id="MFD1523424.1"/>
    </source>
</evidence>
<dbReference type="SMART" id="SM00903">
    <property type="entry name" value="Flavin_Reduct"/>
    <property type="match status" value="1"/>
</dbReference>
<dbReference type="EMBL" id="JBHUCO010000064">
    <property type="protein sequence ID" value="MFD1523424.1"/>
    <property type="molecule type" value="Genomic_DNA"/>
</dbReference>
<keyword evidence="4" id="KW-1185">Reference proteome</keyword>
<evidence type="ECO:0000256" key="1">
    <source>
        <dbReference type="ARBA" id="ARBA00023002"/>
    </source>
</evidence>
<dbReference type="Gene3D" id="2.30.110.10">
    <property type="entry name" value="Electron Transport, Fmn-binding Protein, Chain A"/>
    <property type="match status" value="1"/>
</dbReference>
<dbReference type="InterPro" id="IPR050268">
    <property type="entry name" value="NADH-dep_flavin_reductase"/>
</dbReference>
<dbReference type="InterPro" id="IPR012349">
    <property type="entry name" value="Split_barrel_FMN-bd"/>
</dbReference>
<organism evidence="3 4">
    <name type="scientific">Pseudonocardia yunnanensis</name>
    <dbReference type="NCBI Taxonomy" id="58107"/>
    <lineage>
        <taxon>Bacteria</taxon>
        <taxon>Bacillati</taxon>
        <taxon>Actinomycetota</taxon>
        <taxon>Actinomycetes</taxon>
        <taxon>Pseudonocardiales</taxon>
        <taxon>Pseudonocardiaceae</taxon>
        <taxon>Pseudonocardia</taxon>
    </lineage>
</organism>
<name>A0ABW4FAP8_9PSEU</name>
<proteinExistence type="predicted"/>
<dbReference type="GO" id="GO:0016491">
    <property type="term" value="F:oxidoreductase activity"/>
    <property type="evidence" value="ECO:0007669"/>
    <property type="project" value="UniProtKB-KW"/>
</dbReference>